<dbReference type="PATRIC" id="fig|945713.3.peg.2449"/>
<dbReference type="PANTHER" id="PTHR38471">
    <property type="entry name" value="FOUR HELIX BUNDLE PROTEIN"/>
    <property type="match status" value="1"/>
</dbReference>
<name>I0AMD7_IGNAJ</name>
<dbReference type="InterPro" id="IPR036583">
    <property type="entry name" value="23S_rRNA_IVS_sf"/>
</dbReference>
<dbReference type="RefSeq" id="WP_014561286.1">
    <property type="nucleotide sequence ID" value="NC_017464.1"/>
</dbReference>
<evidence type="ECO:0008006" key="3">
    <source>
        <dbReference type="Google" id="ProtNLM"/>
    </source>
</evidence>
<dbReference type="OrthoDB" id="285993at2"/>
<dbReference type="InterPro" id="IPR012657">
    <property type="entry name" value="23S_rRNA-intervening_sequence"/>
</dbReference>
<organism evidence="1 2">
    <name type="scientific">Ignavibacterium album (strain DSM 19864 / JCM 16511 / NBRC 101810 / Mat9-16)</name>
    <dbReference type="NCBI Taxonomy" id="945713"/>
    <lineage>
        <taxon>Bacteria</taxon>
        <taxon>Pseudomonadati</taxon>
        <taxon>Ignavibacteriota</taxon>
        <taxon>Ignavibacteria</taxon>
        <taxon>Ignavibacteriales</taxon>
        <taxon>Ignavibacteriaceae</taxon>
        <taxon>Ignavibacterium</taxon>
    </lineage>
</organism>
<keyword evidence="2" id="KW-1185">Reference proteome</keyword>
<proteinExistence type="predicted"/>
<reference evidence="1 2" key="1">
    <citation type="journal article" date="2012" name="Front. Microbiol.">
        <title>Complete genome of Ignavibacterium album, a metabolically versatile, flagellated, facultative anaerobe from the phylum Chlorobi.</title>
        <authorList>
            <person name="Liu Z."/>
            <person name="Frigaard N.-U."/>
            <person name="Vogl K."/>
            <person name="Iino T."/>
            <person name="Ohkuma M."/>
            <person name="Overmann J."/>
            <person name="Bryant D.A."/>
        </authorList>
    </citation>
    <scope>NUCLEOTIDE SEQUENCE [LARGE SCALE GENOMIC DNA]</scope>
    <source>
        <strain evidence="2">DSM 19864 / JCM 16511 / NBRC 101810 / Mat9-16</strain>
    </source>
</reference>
<dbReference type="EMBL" id="CP003418">
    <property type="protein sequence ID" value="AFH50144.1"/>
    <property type="molecule type" value="Genomic_DNA"/>
</dbReference>
<evidence type="ECO:0000313" key="1">
    <source>
        <dbReference type="EMBL" id="AFH50144.1"/>
    </source>
</evidence>
<dbReference type="KEGG" id="ial:IALB_2441"/>
<protein>
    <recommendedName>
        <fullName evidence="3">Four helix bundle protein</fullName>
    </recommendedName>
</protein>
<gene>
    <name evidence="1" type="ordered locus">IALB_2441</name>
</gene>
<sequence length="123" mass="14257">MNKKYDENNIVLNKSFDFALDIIELYKFLKCKNEFVISKQLLRSGTSIGANIEEANAAQTKKDFATKMALASKEARETRYWLRLLSKSNLIDYDYKNYLNKIDELIRIITAIVKTAQSNLSKH</sequence>
<dbReference type="STRING" id="945713.IALB_2441"/>
<dbReference type="HOGENOM" id="CLU_129874_2_0_10"/>
<dbReference type="Gene3D" id="1.20.1440.60">
    <property type="entry name" value="23S rRNA-intervening sequence"/>
    <property type="match status" value="1"/>
</dbReference>
<dbReference type="PIRSF" id="PIRSF035652">
    <property type="entry name" value="CHP02436"/>
    <property type="match status" value="1"/>
</dbReference>
<evidence type="ECO:0000313" key="2">
    <source>
        <dbReference type="Proteomes" id="UP000007394"/>
    </source>
</evidence>
<accession>I0AMD7</accession>
<dbReference type="Proteomes" id="UP000007394">
    <property type="component" value="Chromosome"/>
</dbReference>
<dbReference type="eggNOG" id="ENOG5032RWC">
    <property type="taxonomic scope" value="Bacteria"/>
</dbReference>
<dbReference type="PANTHER" id="PTHR38471:SF2">
    <property type="entry name" value="FOUR HELIX BUNDLE PROTEIN"/>
    <property type="match status" value="1"/>
</dbReference>
<dbReference type="SUPFAM" id="SSF158446">
    <property type="entry name" value="IVS-encoded protein-like"/>
    <property type="match status" value="1"/>
</dbReference>
<dbReference type="Pfam" id="PF05635">
    <property type="entry name" value="23S_rRNA_IVP"/>
    <property type="match status" value="1"/>
</dbReference>
<dbReference type="AlphaFoldDB" id="I0AMD7"/>
<dbReference type="NCBIfam" id="TIGR02436">
    <property type="entry name" value="four helix bundle protein"/>
    <property type="match status" value="1"/>
</dbReference>